<reference evidence="2 3" key="1">
    <citation type="submission" date="2020-04" db="EMBL/GenBank/DDBJ databases">
        <title>MicrobeNet Type strains.</title>
        <authorList>
            <person name="Nicholson A.C."/>
        </authorList>
    </citation>
    <scope>NUCLEOTIDE SEQUENCE [LARGE SCALE GENOMIC DNA]</scope>
    <source>
        <strain evidence="2 3">ATCC 23612</strain>
    </source>
</reference>
<evidence type="ECO:0000313" key="2">
    <source>
        <dbReference type="EMBL" id="NKY96707.1"/>
    </source>
</evidence>
<comment type="caution">
    <text evidence="2">The sequence shown here is derived from an EMBL/GenBank/DDBJ whole genome shotgun (WGS) entry which is preliminary data.</text>
</comment>
<feature type="region of interest" description="Disordered" evidence="1">
    <location>
        <begin position="89"/>
        <end position="125"/>
    </location>
</feature>
<dbReference type="RefSeq" id="WP_061080271.1">
    <property type="nucleotide sequence ID" value="NZ_JAAXPG010000002.1"/>
</dbReference>
<feature type="compositionally biased region" description="Polar residues" evidence="1">
    <location>
        <begin position="89"/>
        <end position="98"/>
    </location>
</feature>
<evidence type="ECO:0000313" key="3">
    <source>
        <dbReference type="Proteomes" id="UP000553209"/>
    </source>
</evidence>
<gene>
    <name evidence="2" type="ORF">HGB44_03320</name>
</gene>
<evidence type="ECO:0000256" key="1">
    <source>
        <dbReference type="SAM" id="MobiDB-lite"/>
    </source>
</evidence>
<keyword evidence="3" id="KW-1185">Reference proteome</keyword>
<dbReference type="EMBL" id="JAAXPG010000002">
    <property type="protein sequence ID" value="NKY96707.1"/>
    <property type="molecule type" value="Genomic_DNA"/>
</dbReference>
<feature type="region of interest" description="Disordered" evidence="1">
    <location>
        <begin position="50"/>
        <end position="72"/>
    </location>
</feature>
<dbReference type="Proteomes" id="UP000553209">
    <property type="component" value="Unassembled WGS sequence"/>
</dbReference>
<name>A0A7X6M9M2_9ACTN</name>
<protein>
    <submittedName>
        <fullName evidence="2">Uncharacterized protein</fullName>
    </submittedName>
</protein>
<proteinExistence type="predicted"/>
<dbReference type="AlphaFoldDB" id="A0A7X6M9M2"/>
<accession>A0A7X6M9M2</accession>
<sequence>MVMLRSRLPRRPAPTMEFDVWARSQPTASRPRPAGPCGAYLERRIQQAGGTDVVAAAEQRAHSHPRPTEEAHYQHWAPLTHRVRTWLAQQPHRTSPQTDPEHSMPTPLPTTGVLADASTMSRRSI</sequence>
<organism evidence="2 3">
    <name type="scientific">Nocardiopsis alborubida</name>
    <dbReference type="NCBI Taxonomy" id="146802"/>
    <lineage>
        <taxon>Bacteria</taxon>
        <taxon>Bacillati</taxon>
        <taxon>Actinomycetota</taxon>
        <taxon>Actinomycetes</taxon>
        <taxon>Streptosporangiales</taxon>
        <taxon>Nocardiopsidaceae</taxon>
        <taxon>Nocardiopsis</taxon>
    </lineage>
</organism>